<evidence type="ECO:0000313" key="1">
    <source>
        <dbReference type="EMBL" id="MFC4027191.1"/>
    </source>
</evidence>
<comment type="caution">
    <text evidence="1">The sequence shown here is derived from an EMBL/GenBank/DDBJ whole genome shotgun (WGS) entry which is preliminary data.</text>
</comment>
<name>A0ABV8H7J9_9FLAO</name>
<organism evidence="1 2">
    <name type="scientific">Zunongwangia endophytica</name>
    <dbReference type="NCBI Taxonomy" id="1808945"/>
    <lineage>
        <taxon>Bacteria</taxon>
        <taxon>Pseudomonadati</taxon>
        <taxon>Bacteroidota</taxon>
        <taxon>Flavobacteriia</taxon>
        <taxon>Flavobacteriales</taxon>
        <taxon>Flavobacteriaceae</taxon>
        <taxon>Zunongwangia</taxon>
    </lineage>
</organism>
<dbReference type="EMBL" id="JBHSAS010000006">
    <property type="protein sequence ID" value="MFC4027191.1"/>
    <property type="molecule type" value="Genomic_DNA"/>
</dbReference>
<proteinExistence type="predicted"/>
<reference evidence="2" key="1">
    <citation type="journal article" date="2019" name="Int. J. Syst. Evol. Microbiol.">
        <title>The Global Catalogue of Microorganisms (GCM) 10K type strain sequencing project: providing services to taxonomists for standard genome sequencing and annotation.</title>
        <authorList>
            <consortium name="The Broad Institute Genomics Platform"/>
            <consortium name="The Broad Institute Genome Sequencing Center for Infectious Disease"/>
            <person name="Wu L."/>
            <person name="Ma J."/>
        </authorList>
    </citation>
    <scope>NUCLEOTIDE SEQUENCE [LARGE SCALE GENOMIC DNA]</scope>
    <source>
        <strain evidence="2">CECT 9128</strain>
    </source>
</reference>
<evidence type="ECO:0000313" key="2">
    <source>
        <dbReference type="Proteomes" id="UP001595793"/>
    </source>
</evidence>
<sequence length="276" mass="32365">MGINISLIVKLPKFWNELSEKQLGKIAVVIEHFRKFYELYPKKANTAINRLYSRICKILLSSNNFLVQYIALVQIPPEEYADHVAFINKENNRTVFPSAFEIGNEVHHPPANRIQNLSMEEFSFVDALFFNWRLKNDARYLDLICATLYRAAGSQNPDYDIRRPFNKIILEKSLTKWLNVSDEKKLAIAYTFEGCRNQMVKLYPNTFPKSPKETKNTKIQQKPQYTPFGQLLNFKINFDPSKLEQTERMNMHKFLSTYENELVNDKKAKKNARTNP</sequence>
<gene>
    <name evidence="1" type="ORF">ACFOS1_07230</name>
</gene>
<protein>
    <submittedName>
        <fullName evidence="1">Uncharacterized protein</fullName>
    </submittedName>
</protein>
<keyword evidence="2" id="KW-1185">Reference proteome</keyword>
<accession>A0ABV8H7J9</accession>
<dbReference type="Proteomes" id="UP001595793">
    <property type="component" value="Unassembled WGS sequence"/>
</dbReference>
<dbReference type="RefSeq" id="WP_290234755.1">
    <property type="nucleotide sequence ID" value="NZ_JAUFPZ010000002.1"/>
</dbReference>